<sequence length="244" mass="25786">MTERLARALIVAHETRVATMPSDDTPQTADEAYDVQRRVIRYFGPPGGFKTGQQGSAPRIVAPIRGDRVYESGAEIRADGALGIELEIGFRILEMAGRDLVRRAEPVVALELVQSRIAGPRAAEALVKLADLQINWGLVVGETAPDWGGGDDSTVRGRLVMGSRVVLDGAAAVQGGSALRSLSAAAKLAAREHDGLVPGQVVITGSLNPLVWAEPGTRIEGWIEGIGTVAAQLRETRVLGRGEG</sequence>
<comment type="caution">
    <text evidence="1">The sequence shown here is derived from an EMBL/GenBank/DDBJ whole genome shotgun (WGS) entry which is preliminary data.</text>
</comment>
<name>A0ABW3ZM32_9RHOB</name>
<keyword evidence="2" id="KW-1185">Reference proteome</keyword>
<evidence type="ECO:0000313" key="2">
    <source>
        <dbReference type="Proteomes" id="UP001597135"/>
    </source>
</evidence>
<dbReference type="InterPro" id="IPR036663">
    <property type="entry name" value="Fumarylacetoacetase_C_sf"/>
</dbReference>
<protein>
    <submittedName>
        <fullName evidence="1">Hydratase</fullName>
    </submittedName>
</protein>
<accession>A0ABW3ZM32</accession>
<dbReference type="Proteomes" id="UP001597135">
    <property type="component" value="Unassembled WGS sequence"/>
</dbReference>
<reference evidence="2" key="1">
    <citation type="journal article" date="2019" name="Int. J. Syst. Evol. Microbiol.">
        <title>The Global Catalogue of Microorganisms (GCM) 10K type strain sequencing project: providing services to taxonomists for standard genome sequencing and annotation.</title>
        <authorList>
            <consortium name="The Broad Institute Genomics Platform"/>
            <consortium name="The Broad Institute Genome Sequencing Center for Infectious Disease"/>
            <person name="Wu L."/>
            <person name="Ma J."/>
        </authorList>
    </citation>
    <scope>NUCLEOTIDE SEQUENCE [LARGE SCALE GENOMIC DNA]</scope>
    <source>
        <strain evidence="2">CCUG 62953</strain>
    </source>
</reference>
<evidence type="ECO:0000313" key="1">
    <source>
        <dbReference type="EMBL" id="MFD1344038.1"/>
    </source>
</evidence>
<proteinExistence type="predicted"/>
<dbReference type="EMBL" id="JBHTMU010000037">
    <property type="protein sequence ID" value="MFD1344038.1"/>
    <property type="molecule type" value="Genomic_DNA"/>
</dbReference>
<dbReference type="PANTHER" id="PTHR30143">
    <property type="entry name" value="ACID HYDRATASE"/>
    <property type="match status" value="1"/>
</dbReference>
<dbReference type="RefSeq" id="WP_386805505.1">
    <property type="nucleotide sequence ID" value="NZ_JBHTMU010000037.1"/>
</dbReference>
<dbReference type="PANTHER" id="PTHR30143:SF0">
    <property type="entry name" value="2-KETO-4-PENTENOATE HYDRATASE"/>
    <property type="match status" value="1"/>
</dbReference>
<dbReference type="SUPFAM" id="SSF56529">
    <property type="entry name" value="FAH"/>
    <property type="match status" value="1"/>
</dbReference>
<dbReference type="InterPro" id="IPR050772">
    <property type="entry name" value="Hydratase-Decarb/MhpD_sf"/>
</dbReference>
<dbReference type="Gene3D" id="3.90.850.10">
    <property type="entry name" value="Fumarylacetoacetase-like, C-terminal domain"/>
    <property type="match status" value="1"/>
</dbReference>
<gene>
    <name evidence="1" type="ORF">ACFQ4E_16530</name>
</gene>
<organism evidence="1 2">
    <name type="scientific">Litorisediminicola beolgyonensis</name>
    <dbReference type="NCBI Taxonomy" id="1173614"/>
    <lineage>
        <taxon>Bacteria</taxon>
        <taxon>Pseudomonadati</taxon>
        <taxon>Pseudomonadota</taxon>
        <taxon>Alphaproteobacteria</taxon>
        <taxon>Rhodobacterales</taxon>
        <taxon>Paracoccaceae</taxon>
        <taxon>Litorisediminicola</taxon>
    </lineage>
</organism>